<dbReference type="AlphaFoldDB" id="A0A9N9UBJ9"/>
<protein>
    <submittedName>
        <fullName evidence="4">Uncharacterized protein</fullName>
    </submittedName>
</protein>
<dbReference type="PROSITE" id="PS50088">
    <property type="entry name" value="ANK_REPEAT"/>
    <property type="match status" value="2"/>
</dbReference>
<feature type="repeat" description="ANK" evidence="3">
    <location>
        <begin position="797"/>
        <end position="830"/>
    </location>
</feature>
<dbReference type="EMBL" id="CABFNO020001394">
    <property type="protein sequence ID" value="CAG9984751.1"/>
    <property type="molecule type" value="Genomic_DNA"/>
</dbReference>
<organism evidence="4 5">
    <name type="scientific">Clonostachys byssicola</name>
    <dbReference type="NCBI Taxonomy" id="160290"/>
    <lineage>
        <taxon>Eukaryota</taxon>
        <taxon>Fungi</taxon>
        <taxon>Dikarya</taxon>
        <taxon>Ascomycota</taxon>
        <taxon>Pezizomycotina</taxon>
        <taxon>Sordariomycetes</taxon>
        <taxon>Hypocreomycetidae</taxon>
        <taxon>Hypocreales</taxon>
        <taxon>Bionectriaceae</taxon>
        <taxon>Clonostachys</taxon>
    </lineage>
</organism>
<dbReference type="InterPro" id="IPR036770">
    <property type="entry name" value="Ankyrin_rpt-contain_sf"/>
</dbReference>
<dbReference type="PANTHER" id="PTHR24198:SF165">
    <property type="entry name" value="ANKYRIN REPEAT-CONTAINING PROTEIN-RELATED"/>
    <property type="match status" value="1"/>
</dbReference>
<keyword evidence="1" id="KW-0677">Repeat</keyword>
<evidence type="ECO:0000313" key="4">
    <source>
        <dbReference type="EMBL" id="CAG9984751.1"/>
    </source>
</evidence>
<evidence type="ECO:0000256" key="2">
    <source>
        <dbReference type="ARBA" id="ARBA00023043"/>
    </source>
</evidence>
<accession>A0A9N9UBJ9</accession>
<dbReference type="Pfam" id="PF00023">
    <property type="entry name" value="Ank"/>
    <property type="match status" value="1"/>
</dbReference>
<dbReference type="GO" id="GO:0005737">
    <property type="term" value="C:cytoplasm"/>
    <property type="evidence" value="ECO:0007669"/>
    <property type="project" value="TreeGrafter"/>
</dbReference>
<proteinExistence type="predicted"/>
<dbReference type="PANTHER" id="PTHR24198">
    <property type="entry name" value="ANKYRIN REPEAT AND PROTEIN KINASE DOMAIN-CONTAINING PROTEIN"/>
    <property type="match status" value="1"/>
</dbReference>
<dbReference type="Pfam" id="PF12796">
    <property type="entry name" value="Ank_2"/>
    <property type="match status" value="5"/>
</dbReference>
<dbReference type="PROSITE" id="PS50297">
    <property type="entry name" value="ANK_REP_REGION"/>
    <property type="match status" value="1"/>
</dbReference>
<reference evidence="5" key="1">
    <citation type="submission" date="2019-06" db="EMBL/GenBank/DDBJ databases">
        <authorList>
            <person name="Broberg M."/>
        </authorList>
    </citation>
    <scope>NUCLEOTIDE SEQUENCE [LARGE SCALE GENOMIC DNA]</scope>
</reference>
<evidence type="ECO:0000256" key="1">
    <source>
        <dbReference type="ARBA" id="ARBA00022737"/>
    </source>
</evidence>
<gene>
    <name evidence="4" type="ORF">CBYS24578_00006495</name>
</gene>
<name>A0A9N9UBJ9_9HYPO</name>
<evidence type="ECO:0000256" key="3">
    <source>
        <dbReference type="PROSITE-ProRule" id="PRU00023"/>
    </source>
</evidence>
<dbReference type="OrthoDB" id="426293at2759"/>
<feature type="repeat" description="ANK" evidence="3">
    <location>
        <begin position="763"/>
        <end position="784"/>
    </location>
</feature>
<keyword evidence="5" id="KW-1185">Reference proteome</keyword>
<comment type="caution">
    <text evidence="4">The sequence shown here is derived from an EMBL/GenBank/DDBJ whole genome shotgun (WGS) entry which is preliminary data.</text>
</comment>
<evidence type="ECO:0000313" key="5">
    <source>
        <dbReference type="Proteomes" id="UP000754883"/>
    </source>
</evidence>
<sequence length="856" mass="94712">MSWQELPVELRTDVLSRLIHSDLFRPPPPYEPCLSLRLVCRDFNSLFCSILYLRSNRLRDVPAKAKNGTTVAWLLSLKAKMDPPGHDKTSTYFQEWASFMAAQSALQSGGSGNYNQWLDAACRAAAYNGDPQAVCAWLVCSADSVVESVDLAPPRNLAAQQASGNPGNVSYLKNAHGALQIACENGNLEVAKSLLSSGISPGVYHTVFGYSVHNAIRNDYLEIVRCLFHYGADTDPWTSPYATLLELAACQGSSAALKYLLEESPAQTAGSLQYLLFLACQRGHEGIVKVLFQWTDEKNKPHKRTKSWVNRMMHHRATTKILLDPGVPLPYDKVKDLKPEFQGEGRRSPLCSAVKNKHPMIVEFLIGRPEFHPSDQDNDSCPLFVAAQTDQADLTQLLLDRYQQDDKVTSMKLMLLLDEACRFGSISVVKLLLERQGVNPNADARARSITTTPLVTTVGQTSGDSSLNHVSIVKLLLQHHLIDPQLPRTGLKPLEIAIDRHNTAMVELLLDHRKTDPNLYGDDHYPPLCRAIRNGNSKIVRLLLKCLDTNPNLRGKDRFWGTPLVTAVGRADTLIVRELLERSDIDPNMPSFRHKPSGNPLFYAAGSGNHEIIKLLLRRVDIDVNAATDNKTTPLVNAILNKKIGIVKLLLAHQNIDPNYAPEADMHIEMHARGNNTSTYGFETVYLAPTRSGVKQIPLFVAGAESNRAVFGLLLRHPLIDIHATDSTGRTSLWWAAAGGPEISTHLLLERGAGIHINKQDIQGWAPLHVAANRQRIEVIEYLLGHPDIDPNLANQNGCTALHIAVFGNDVQAVAELLAHPKTDRNLKTKDGQTAASIARRLAYHRLTQLLEANEE</sequence>
<dbReference type="SMART" id="SM00248">
    <property type="entry name" value="ANK"/>
    <property type="match status" value="16"/>
</dbReference>
<keyword evidence="2 3" id="KW-0040">ANK repeat</keyword>
<dbReference type="SUPFAM" id="SSF48403">
    <property type="entry name" value="Ankyrin repeat"/>
    <property type="match status" value="2"/>
</dbReference>
<dbReference type="Gene3D" id="1.25.40.20">
    <property type="entry name" value="Ankyrin repeat-containing domain"/>
    <property type="match status" value="4"/>
</dbReference>
<dbReference type="Proteomes" id="UP000754883">
    <property type="component" value="Unassembled WGS sequence"/>
</dbReference>
<dbReference type="InterPro" id="IPR002110">
    <property type="entry name" value="Ankyrin_rpt"/>
</dbReference>
<reference evidence="4 5" key="2">
    <citation type="submission" date="2021-10" db="EMBL/GenBank/DDBJ databases">
        <authorList>
            <person name="Piombo E."/>
        </authorList>
    </citation>
    <scope>NUCLEOTIDE SEQUENCE [LARGE SCALE GENOMIC DNA]</scope>
</reference>